<dbReference type="OrthoDB" id="3172099at2"/>
<keyword evidence="2 5" id="KW-0238">DNA-binding</keyword>
<dbReference type="SMART" id="SM00345">
    <property type="entry name" value="HTH_GNTR"/>
    <property type="match status" value="1"/>
</dbReference>
<reference evidence="5 6" key="1">
    <citation type="submission" date="2016-10" db="EMBL/GenBank/DDBJ databases">
        <authorList>
            <person name="de Groot N.N."/>
        </authorList>
    </citation>
    <scope>NUCLEOTIDE SEQUENCE [LARGE SCALE GENOMIC DNA]</scope>
    <source>
        <strain evidence="5 6">MON 2.2</strain>
    </source>
</reference>
<dbReference type="STRING" id="675864.SAMN04489747_2551"/>
<dbReference type="InterPro" id="IPR011711">
    <property type="entry name" value="GntR_C"/>
</dbReference>
<dbReference type="Gene3D" id="1.20.120.530">
    <property type="entry name" value="GntR ligand-binding domain-like"/>
    <property type="match status" value="1"/>
</dbReference>
<evidence type="ECO:0000256" key="1">
    <source>
        <dbReference type="ARBA" id="ARBA00023015"/>
    </source>
</evidence>
<evidence type="ECO:0000313" key="6">
    <source>
        <dbReference type="Proteomes" id="UP000198546"/>
    </source>
</evidence>
<dbReference type="Pfam" id="PF00392">
    <property type="entry name" value="GntR"/>
    <property type="match status" value="1"/>
</dbReference>
<dbReference type="InterPro" id="IPR000524">
    <property type="entry name" value="Tscrpt_reg_HTH_GntR"/>
</dbReference>
<dbReference type="PROSITE" id="PS50949">
    <property type="entry name" value="HTH_GNTR"/>
    <property type="match status" value="1"/>
</dbReference>
<dbReference type="CDD" id="cd07377">
    <property type="entry name" value="WHTH_GntR"/>
    <property type="match status" value="1"/>
</dbReference>
<dbReference type="Gene3D" id="1.10.10.10">
    <property type="entry name" value="Winged helix-like DNA-binding domain superfamily/Winged helix DNA-binding domain"/>
    <property type="match status" value="1"/>
</dbReference>
<dbReference type="PRINTS" id="PR00035">
    <property type="entry name" value="HTHGNTR"/>
</dbReference>
<dbReference type="GO" id="GO:0003677">
    <property type="term" value="F:DNA binding"/>
    <property type="evidence" value="ECO:0007669"/>
    <property type="project" value="UniProtKB-KW"/>
</dbReference>
<sequence>MNEPRSQTDVVVDAVQQMILDGRLGPGQRLPVEKDLAEQLGVSRGSLREAVRALSALGVLETRQGAGTFVTTLSPDRLLGGLGFWVKLQAGPSAVHAHQVRRVLEVEAVGQAASRFTDADTERGRAVLDRAAAAIAADPPEHEVMLQADLEFHRMIANLAGNPVLSALIDAISAPTVGTRWAALFNSPRLHATHHEHEAILAALAERAPDRARSWMEVHLYGVEATLPRHPAGD</sequence>
<evidence type="ECO:0000259" key="4">
    <source>
        <dbReference type="PROSITE" id="PS50949"/>
    </source>
</evidence>
<dbReference type="AlphaFoldDB" id="A0A1G7AA29"/>
<name>A0A1G7AA29_9ACTN</name>
<evidence type="ECO:0000256" key="3">
    <source>
        <dbReference type="ARBA" id="ARBA00023163"/>
    </source>
</evidence>
<dbReference type="SUPFAM" id="SSF48008">
    <property type="entry name" value="GntR ligand-binding domain-like"/>
    <property type="match status" value="1"/>
</dbReference>
<dbReference type="Proteomes" id="UP000198546">
    <property type="component" value="Chromosome i"/>
</dbReference>
<keyword evidence="1" id="KW-0805">Transcription regulation</keyword>
<accession>A0A1G7AA29</accession>
<protein>
    <submittedName>
        <fullName evidence="5">DNA-binding transcriptional regulator, FadR family</fullName>
    </submittedName>
</protein>
<dbReference type="PANTHER" id="PTHR43537:SF5">
    <property type="entry name" value="UXU OPERON TRANSCRIPTIONAL REGULATOR"/>
    <property type="match status" value="1"/>
</dbReference>
<dbReference type="SUPFAM" id="SSF46785">
    <property type="entry name" value="Winged helix' DNA-binding domain"/>
    <property type="match status" value="1"/>
</dbReference>
<keyword evidence="6" id="KW-1185">Reference proteome</keyword>
<proteinExistence type="predicted"/>
<dbReference type="SMART" id="SM00895">
    <property type="entry name" value="FCD"/>
    <property type="match status" value="1"/>
</dbReference>
<organism evidence="5 6">
    <name type="scientific">Auraticoccus monumenti</name>
    <dbReference type="NCBI Taxonomy" id="675864"/>
    <lineage>
        <taxon>Bacteria</taxon>
        <taxon>Bacillati</taxon>
        <taxon>Actinomycetota</taxon>
        <taxon>Actinomycetes</taxon>
        <taxon>Propionibacteriales</taxon>
        <taxon>Propionibacteriaceae</taxon>
        <taxon>Auraticoccus</taxon>
    </lineage>
</organism>
<evidence type="ECO:0000256" key="2">
    <source>
        <dbReference type="ARBA" id="ARBA00023125"/>
    </source>
</evidence>
<evidence type="ECO:0000313" key="5">
    <source>
        <dbReference type="EMBL" id="SDE11543.1"/>
    </source>
</evidence>
<dbReference type="Pfam" id="PF07729">
    <property type="entry name" value="FCD"/>
    <property type="match status" value="1"/>
</dbReference>
<dbReference type="EMBL" id="LT629688">
    <property type="protein sequence ID" value="SDE11543.1"/>
    <property type="molecule type" value="Genomic_DNA"/>
</dbReference>
<dbReference type="GO" id="GO:0003700">
    <property type="term" value="F:DNA-binding transcription factor activity"/>
    <property type="evidence" value="ECO:0007669"/>
    <property type="project" value="InterPro"/>
</dbReference>
<dbReference type="InterPro" id="IPR036390">
    <property type="entry name" value="WH_DNA-bd_sf"/>
</dbReference>
<dbReference type="InterPro" id="IPR008920">
    <property type="entry name" value="TF_FadR/GntR_C"/>
</dbReference>
<keyword evidence="3" id="KW-0804">Transcription</keyword>
<dbReference type="InterPro" id="IPR036388">
    <property type="entry name" value="WH-like_DNA-bd_sf"/>
</dbReference>
<dbReference type="RefSeq" id="WP_090594081.1">
    <property type="nucleotide sequence ID" value="NZ_LT629688.1"/>
</dbReference>
<dbReference type="PANTHER" id="PTHR43537">
    <property type="entry name" value="TRANSCRIPTIONAL REGULATOR, GNTR FAMILY"/>
    <property type="match status" value="1"/>
</dbReference>
<gene>
    <name evidence="5" type="ORF">SAMN04489747_2551</name>
</gene>
<feature type="domain" description="HTH gntR-type" evidence="4">
    <location>
        <begin position="5"/>
        <end position="73"/>
    </location>
</feature>